<dbReference type="PANTHER" id="PTHR42684">
    <property type="entry name" value="ADENOSYLMETHIONINE-8-AMINO-7-OXONONANOATE AMINOTRANSFERASE"/>
    <property type="match status" value="1"/>
</dbReference>
<dbReference type="SUPFAM" id="SSF53383">
    <property type="entry name" value="PLP-dependent transferases"/>
    <property type="match status" value="1"/>
</dbReference>
<evidence type="ECO:0000256" key="1">
    <source>
        <dbReference type="ARBA" id="ARBA00001933"/>
    </source>
</evidence>
<feature type="binding site" evidence="7">
    <location>
        <begin position="308"/>
        <end position="309"/>
    </location>
    <ligand>
        <name>pyridoxal 5'-phosphate</name>
        <dbReference type="ChEBI" id="CHEBI:597326"/>
    </ligand>
</feature>
<dbReference type="InterPro" id="IPR005815">
    <property type="entry name" value="BioA"/>
</dbReference>
<keyword evidence="5 7" id="KW-0093">Biotin biosynthesis</keyword>
<dbReference type="Pfam" id="PF00202">
    <property type="entry name" value="Aminotran_3"/>
    <property type="match status" value="1"/>
</dbReference>
<keyword evidence="7" id="KW-0963">Cytoplasm</keyword>
<protein>
    <recommendedName>
        <fullName evidence="7">Adenosylmethionine-8-amino-7-oxononanoate aminotransferase</fullName>
        <ecNumber evidence="7">2.6.1.62</ecNumber>
    </recommendedName>
    <alternativeName>
        <fullName evidence="7">7,8-diamino-pelargonic acid aminotransferase</fullName>
        <shortName evidence="7">DAPA AT</shortName>
        <shortName evidence="7">DAPA aminotransferase</shortName>
    </alternativeName>
    <alternativeName>
        <fullName evidence="7">7,8-diaminononanoate synthase</fullName>
        <shortName evidence="7">DANS</shortName>
    </alternativeName>
    <alternativeName>
        <fullName evidence="7">Diaminopelargonic acid synthase</fullName>
    </alternativeName>
</protein>
<dbReference type="EMBL" id="BAAARA010000005">
    <property type="protein sequence ID" value="GAA2343650.1"/>
    <property type="molecule type" value="Genomic_DNA"/>
</dbReference>
<comment type="caution">
    <text evidence="8">The sequence shown here is derived from an EMBL/GenBank/DDBJ whole genome shotgun (WGS) entry which is preliminary data.</text>
</comment>
<comment type="catalytic activity">
    <reaction evidence="7">
        <text>(8S)-8-amino-7-oxononanoate + S-adenosyl-L-methionine = S-adenosyl-4-methylsulfanyl-2-oxobutanoate + (7R,8S)-7,8-diammoniononanoate</text>
        <dbReference type="Rhea" id="RHEA:16861"/>
        <dbReference type="ChEBI" id="CHEBI:16490"/>
        <dbReference type="ChEBI" id="CHEBI:59789"/>
        <dbReference type="ChEBI" id="CHEBI:149468"/>
        <dbReference type="ChEBI" id="CHEBI:149469"/>
        <dbReference type="EC" id="2.6.1.62"/>
    </reaction>
</comment>
<keyword evidence="3 7" id="KW-0808">Transferase</keyword>
<comment type="cofactor">
    <cofactor evidence="1 7">
        <name>pyridoxal 5'-phosphate</name>
        <dbReference type="ChEBI" id="CHEBI:597326"/>
    </cofactor>
</comment>
<gene>
    <name evidence="7" type="primary">bioA</name>
    <name evidence="8" type="ORF">GCM10009854_20490</name>
</gene>
<comment type="similarity">
    <text evidence="7">Belongs to the class-III pyridoxal-phosphate-dependent aminotransferase family. BioA subfamily.</text>
</comment>
<evidence type="ECO:0000256" key="5">
    <source>
        <dbReference type="ARBA" id="ARBA00022756"/>
    </source>
</evidence>
<dbReference type="CDD" id="cd00610">
    <property type="entry name" value="OAT_like"/>
    <property type="match status" value="1"/>
</dbReference>
<evidence type="ECO:0000256" key="6">
    <source>
        <dbReference type="ARBA" id="ARBA00022898"/>
    </source>
</evidence>
<accession>A0ABP5T2J5</accession>
<evidence type="ECO:0000256" key="7">
    <source>
        <dbReference type="HAMAP-Rule" id="MF_00834"/>
    </source>
</evidence>
<feature type="binding site" evidence="7">
    <location>
        <position position="386"/>
    </location>
    <ligand>
        <name>substrate</name>
    </ligand>
</feature>
<keyword evidence="2 7" id="KW-0032">Aminotransferase</keyword>
<dbReference type="PROSITE" id="PS00600">
    <property type="entry name" value="AA_TRANSFER_CLASS_3"/>
    <property type="match status" value="1"/>
</dbReference>
<proteinExistence type="inferred from homology"/>
<comment type="subunit">
    <text evidence="7">Homodimer.</text>
</comment>
<dbReference type="Proteomes" id="UP001501218">
    <property type="component" value="Unassembled WGS sequence"/>
</dbReference>
<feature type="binding site" evidence="7">
    <location>
        <position position="274"/>
    </location>
    <ligand>
        <name>substrate</name>
    </ligand>
</feature>
<comment type="subcellular location">
    <subcellularLocation>
        <location evidence="7">Cytoplasm</location>
    </subcellularLocation>
</comment>
<dbReference type="Gene3D" id="3.90.1150.10">
    <property type="entry name" value="Aspartate Aminotransferase, domain 1"/>
    <property type="match status" value="1"/>
</dbReference>
<dbReference type="NCBIfam" id="NF004624">
    <property type="entry name" value="PRK05964.1"/>
    <property type="match status" value="1"/>
</dbReference>
<dbReference type="RefSeq" id="WP_344129247.1">
    <property type="nucleotide sequence ID" value="NZ_BAAARA010000005.1"/>
</dbReference>
<feature type="modified residue" description="N6-(pyridoxal phosphate)lysine" evidence="7">
    <location>
        <position position="274"/>
    </location>
</feature>
<feature type="binding site" evidence="7">
    <location>
        <position position="146"/>
    </location>
    <ligand>
        <name>substrate</name>
    </ligand>
</feature>
<evidence type="ECO:0000313" key="8">
    <source>
        <dbReference type="EMBL" id="GAA2343650.1"/>
    </source>
</evidence>
<reference evidence="9" key="1">
    <citation type="journal article" date="2019" name="Int. J. Syst. Evol. Microbiol.">
        <title>The Global Catalogue of Microorganisms (GCM) 10K type strain sequencing project: providing services to taxonomists for standard genome sequencing and annotation.</title>
        <authorList>
            <consortium name="The Broad Institute Genomics Platform"/>
            <consortium name="The Broad Institute Genome Sequencing Center for Infectious Disease"/>
            <person name="Wu L."/>
            <person name="Ma J."/>
        </authorList>
    </citation>
    <scope>NUCLEOTIDE SEQUENCE [LARGE SCALE GENOMIC DNA]</scope>
    <source>
        <strain evidence="9">JCM 16221</strain>
    </source>
</reference>
<feature type="binding site" evidence="7">
    <location>
        <begin position="113"/>
        <end position="114"/>
    </location>
    <ligand>
        <name>pyridoxal 5'-phosphate</name>
        <dbReference type="ChEBI" id="CHEBI:597326"/>
    </ligand>
</feature>
<keyword evidence="9" id="KW-1185">Reference proteome</keyword>
<evidence type="ECO:0000256" key="4">
    <source>
        <dbReference type="ARBA" id="ARBA00022691"/>
    </source>
</evidence>
<feature type="binding site" evidence="7">
    <location>
        <position position="245"/>
    </location>
    <ligand>
        <name>pyridoxal 5'-phosphate</name>
        <dbReference type="ChEBI" id="CHEBI:597326"/>
    </ligand>
</feature>
<feature type="binding site" evidence="7">
    <location>
        <position position="307"/>
    </location>
    <ligand>
        <name>substrate</name>
    </ligand>
</feature>
<evidence type="ECO:0000313" key="9">
    <source>
        <dbReference type="Proteomes" id="UP001501218"/>
    </source>
</evidence>
<dbReference type="InterPro" id="IPR015424">
    <property type="entry name" value="PyrdxlP-dep_Trfase"/>
</dbReference>
<dbReference type="EC" id="2.6.1.62" evidence="7"/>
<name>A0ABP5T2J5_9PSEU</name>
<keyword evidence="6 7" id="KW-0663">Pyridoxal phosphate</keyword>
<dbReference type="InterPro" id="IPR049704">
    <property type="entry name" value="Aminotrans_3_PPA_site"/>
</dbReference>
<dbReference type="PANTHER" id="PTHR42684:SF17">
    <property type="entry name" value="ADENOSYLMETHIONINE-8-AMINO-7-OXONONANOATE AMINOTRANSFERASE"/>
    <property type="match status" value="1"/>
</dbReference>
<dbReference type="HAMAP" id="MF_00834">
    <property type="entry name" value="BioA"/>
    <property type="match status" value="1"/>
</dbReference>
<dbReference type="InterPro" id="IPR005814">
    <property type="entry name" value="Aminotrans_3"/>
</dbReference>
<comment type="pathway">
    <text evidence="7">Cofactor biosynthesis; biotin biosynthesis; 7,8-diaminononanoate from 8-amino-7-oxononanoate (SAM route): step 1/1.</text>
</comment>
<dbReference type="InterPro" id="IPR015422">
    <property type="entry name" value="PyrdxlP-dep_Trfase_small"/>
</dbReference>
<keyword evidence="4 7" id="KW-0949">S-adenosyl-L-methionine</keyword>
<organism evidence="8 9">
    <name type="scientific">Saccharopolyspora halophila</name>
    <dbReference type="NCBI Taxonomy" id="405551"/>
    <lineage>
        <taxon>Bacteria</taxon>
        <taxon>Bacillati</taxon>
        <taxon>Actinomycetota</taxon>
        <taxon>Actinomycetes</taxon>
        <taxon>Pseudonocardiales</taxon>
        <taxon>Pseudonocardiaceae</taxon>
        <taxon>Saccharopolyspora</taxon>
    </lineage>
</organism>
<dbReference type="NCBIfam" id="TIGR00508">
    <property type="entry name" value="bioA"/>
    <property type="match status" value="1"/>
</dbReference>
<evidence type="ECO:0000256" key="2">
    <source>
        <dbReference type="ARBA" id="ARBA00022576"/>
    </source>
</evidence>
<dbReference type="Gene3D" id="3.40.640.10">
    <property type="entry name" value="Type I PLP-dependent aspartate aminotransferase-like (Major domain)"/>
    <property type="match status" value="1"/>
</dbReference>
<comment type="function">
    <text evidence="7">Catalyzes the transfer of the alpha-amino group from S-adenosyl-L-methionine (SAM) to 7-keto-8-aminopelargonic acid (KAPA) to form 7,8-diaminopelargonic acid (DAPA). It is the only aminotransferase known to utilize SAM as an amino donor.</text>
</comment>
<dbReference type="InterPro" id="IPR015421">
    <property type="entry name" value="PyrdxlP-dep_Trfase_major"/>
</dbReference>
<feature type="binding site" evidence="7">
    <location>
        <position position="53"/>
    </location>
    <ligand>
        <name>substrate</name>
    </ligand>
</feature>
<sequence length="419" mass="44324">MSTADPLAFDREHLWHPYTSMTDPAPTRLVTGASGSRITIDGVGPVVDGMASWWSAIHGYRHPVLDDALRDQVENMAHVMFGGLTHRPAVELARRLVEVTPEGLDRVFLADSGSVSIEVAMKMALQYQRGAGRPGRTRFLTVRGGYHGDTFDCMSVCDPAGGMHSMWSDVLPQQVFGERPPREKSEVAAWAEGFRELAASQADQLAGLVVEPLLQGAGGMRPYPAECLRVFREVADEHGLVLVFDEIATGFGRTGTFFAAEAGGVSPDVLCVGKALTGGYLTLAATLCTPEVARGLSDSDSGVLMHGPTFMGNPLACAVASASIDLLVNCDWAAEVGRINSGLQALHDIDAADVRVLGAVGAVELDHPVDAAKATEAALAHGVWLRPFRNLIYTMPPYVCSDADVATICAGIAAAAEAG</sequence>
<feature type="site" description="Participates in the substrate recognition with KAPA and in a stacking interaction with the adenine ring of SAM" evidence="7">
    <location>
        <position position="18"/>
    </location>
</feature>
<evidence type="ECO:0000256" key="3">
    <source>
        <dbReference type="ARBA" id="ARBA00022679"/>
    </source>
</evidence>